<reference evidence="2 3" key="1">
    <citation type="journal article" date="2007" name="Int. J. Syst. Evol. Microbiol.">
        <title>Natronorubrum sulfidifaciens sp. nov., an extremely haloalkaliphilic archaeon isolated from Aiding salt lake in Xin-Jiang, China.</title>
        <authorList>
            <person name="Cui H.L."/>
            <person name="Tohty D."/>
            <person name="Liu H.C."/>
            <person name="Liu S.J."/>
            <person name="Oren A."/>
            <person name="Zhou P.J."/>
        </authorList>
    </citation>
    <scope>NUCLEOTIDE SEQUENCE [LARGE SCALE GENOMIC DNA]</scope>
    <source>
        <strain evidence="2 3">7-3</strain>
        <plasmid evidence="2">unnamed1</plasmid>
    </source>
</reference>
<dbReference type="Pfam" id="PF11213">
    <property type="entry name" value="DUF3006"/>
    <property type="match status" value="1"/>
</dbReference>
<dbReference type="KEGG" id="nas:GCU68_18330"/>
<accession>A0A5P9P8P7</accession>
<dbReference type="Proteomes" id="UP000326170">
    <property type="component" value="Plasmid unnamed1"/>
</dbReference>
<dbReference type="EMBL" id="CP045489">
    <property type="protein sequence ID" value="QFU84486.1"/>
    <property type="molecule type" value="Genomic_DNA"/>
</dbReference>
<dbReference type="RefSeq" id="WP_152943999.1">
    <property type="nucleotide sequence ID" value="NZ_CP045489.1"/>
</dbReference>
<feature type="region of interest" description="Disordered" evidence="1">
    <location>
        <begin position="63"/>
        <end position="92"/>
    </location>
</feature>
<keyword evidence="3" id="KW-1185">Reference proteome</keyword>
<feature type="compositionally biased region" description="Basic and acidic residues" evidence="1">
    <location>
        <begin position="64"/>
        <end position="92"/>
    </location>
</feature>
<organism evidence="2 3">
    <name type="scientific">Natronorubrum aibiense</name>
    <dbReference type="NCBI Taxonomy" id="348826"/>
    <lineage>
        <taxon>Archaea</taxon>
        <taxon>Methanobacteriati</taxon>
        <taxon>Methanobacteriota</taxon>
        <taxon>Stenosarchaea group</taxon>
        <taxon>Halobacteria</taxon>
        <taxon>Halobacteriales</taxon>
        <taxon>Natrialbaceae</taxon>
        <taxon>Natronorubrum</taxon>
    </lineage>
</organism>
<name>A0A5P9P8P7_9EURY</name>
<sequence>MDGTYTGVVDRIEDGEIAVILLEENKQVIEQVDIPADRLPEPARTDGGVLSVTLEDSEVVSMEYRPDATRERRESVQEKLDRLSERLSDREE</sequence>
<proteinExistence type="predicted"/>
<protein>
    <submittedName>
        <fullName evidence="2">DUF3006 family protein</fullName>
    </submittedName>
</protein>
<geneLocation type="plasmid" evidence="2 3">
    <name>unnamed1</name>
</geneLocation>
<evidence type="ECO:0000256" key="1">
    <source>
        <dbReference type="SAM" id="MobiDB-lite"/>
    </source>
</evidence>
<dbReference type="GeneID" id="42303021"/>
<evidence type="ECO:0000313" key="2">
    <source>
        <dbReference type="EMBL" id="QFU84486.1"/>
    </source>
</evidence>
<dbReference type="OrthoDB" id="299121at2157"/>
<gene>
    <name evidence="2" type="ORF">GCU68_18330</name>
</gene>
<evidence type="ECO:0000313" key="3">
    <source>
        <dbReference type="Proteomes" id="UP000326170"/>
    </source>
</evidence>
<keyword evidence="2" id="KW-0614">Plasmid</keyword>
<dbReference type="InterPro" id="IPR021377">
    <property type="entry name" value="DUF3006"/>
</dbReference>
<dbReference type="AlphaFoldDB" id="A0A5P9P8P7"/>